<feature type="binding site" evidence="10">
    <location>
        <position position="91"/>
    </location>
    <ligand>
        <name>Mg(2+)</name>
        <dbReference type="ChEBI" id="CHEBI:18420"/>
    </ligand>
</feature>
<feature type="binding site" evidence="10">
    <location>
        <begin position="136"/>
        <end position="138"/>
    </location>
    <ligand>
        <name>2-[(2R,5Z)-2-carboxy-4-methylthiazol-5(2H)-ylidene]ethyl phosphate</name>
        <dbReference type="ChEBI" id="CHEBI:62899"/>
    </ligand>
</feature>
<evidence type="ECO:0000259" key="13">
    <source>
        <dbReference type="Pfam" id="PF02581"/>
    </source>
</evidence>
<feature type="binding site" evidence="10">
    <location>
        <position position="72"/>
    </location>
    <ligand>
        <name>Mg(2+)</name>
        <dbReference type="ChEBI" id="CHEBI:18420"/>
    </ligand>
</feature>
<dbReference type="GO" id="GO:0000287">
    <property type="term" value="F:magnesium ion binding"/>
    <property type="evidence" value="ECO:0007669"/>
    <property type="project" value="UniProtKB-UniRule"/>
</dbReference>
<dbReference type="STRING" id="710696.Intca_1404"/>
<dbReference type="HAMAP" id="MF_00097">
    <property type="entry name" value="TMP_synthase"/>
    <property type="match status" value="1"/>
</dbReference>
<dbReference type="EMBL" id="CP002343">
    <property type="protein sequence ID" value="ADU47920.1"/>
    <property type="molecule type" value="Genomic_DNA"/>
</dbReference>
<proteinExistence type="inferred from homology"/>
<dbReference type="Pfam" id="PF02581">
    <property type="entry name" value="TMP-TENI"/>
    <property type="match status" value="1"/>
</dbReference>
<dbReference type="UniPathway" id="UPA00060">
    <property type="reaction ID" value="UER00141"/>
</dbReference>
<dbReference type="EC" id="2.5.1.3" evidence="10"/>
<dbReference type="NCBIfam" id="TIGR00693">
    <property type="entry name" value="thiE"/>
    <property type="match status" value="1"/>
</dbReference>
<gene>
    <name evidence="10" type="primary">thiE</name>
    <name evidence="14" type="ordered locus">Intca_1404</name>
</gene>
<dbReference type="InterPro" id="IPR036206">
    <property type="entry name" value="ThiamineP_synth_sf"/>
</dbReference>
<dbReference type="Proteomes" id="UP000008914">
    <property type="component" value="Chromosome"/>
</dbReference>
<evidence type="ECO:0000313" key="15">
    <source>
        <dbReference type="Proteomes" id="UP000008914"/>
    </source>
</evidence>
<comment type="function">
    <text evidence="1 10">Condenses 4-methyl-5-(beta-hydroxyethyl)thiazole monophosphate (THZ-P) and 2-methyl-4-amino-5-hydroxymethyl pyrimidine pyrophosphate (HMP-PP) to form thiamine monophosphate (TMP).</text>
</comment>
<evidence type="ECO:0000313" key="14">
    <source>
        <dbReference type="EMBL" id="ADU47920.1"/>
    </source>
</evidence>
<dbReference type="GO" id="GO:0005737">
    <property type="term" value="C:cytoplasm"/>
    <property type="evidence" value="ECO:0007669"/>
    <property type="project" value="TreeGrafter"/>
</dbReference>
<dbReference type="InterPro" id="IPR013785">
    <property type="entry name" value="Aldolase_TIM"/>
</dbReference>
<name>E6S725_INTC7</name>
<evidence type="ECO:0000256" key="11">
    <source>
        <dbReference type="RuleBase" id="RU003826"/>
    </source>
</evidence>
<comment type="pathway">
    <text evidence="2 10 12">Cofactor biosynthesis; thiamine diphosphate biosynthesis; thiamine phosphate from 4-amino-2-methyl-5-diphosphomethylpyrimidine and 4-methyl-5-(2-phosphoethyl)-thiazole: step 1/1.</text>
</comment>
<accession>E6S725</accession>
<comment type="catalytic activity">
    <reaction evidence="7 10 11">
        <text>4-methyl-5-(2-phosphooxyethyl)-thiazole + 4-amino-2-methyl-5-(diphosphooxymethyl)pyrimidine + H(+) = thiamine phosphate + diphosphate</text>
        <dbReference type="Rhea" id="RHEA:22328"/>
        <dbReference type="ChEBI" id="CHEBI:15378"/>
        <dbReference type="ChEBI" id="CHEBI:33019"/>
        <dbReference type="ChEBI" id="CHEBI:37575"/>
        <dbReference type="ChEBI" id="CHEBI:57841"/>
        <dbReference type="ChEBI" id="CHEBI:58296"/>
        <dbReference type="EC" id="2.5.1.3"/>
    </reaction>
</comment>
<evidence type="ECO:0000256" key="6">
    <source>
        <dbReference type="ARBA" id="ARBA00022977"/>
    </source>
</evidence>
<dbReference type="AlphaFoldDB" id="E6S725"/>
<feature type="binding site" evidence="10">
    <location>
        <position position="71"/>
    </location>
    <ligand>
        <name>4-amino-2-methyl-5-(diphosphooxymethyl)pyrimidine</name>
        <dbReference type="ChEBI" id="CHEBI:57841"/>
    </ligand>
</feature>
<dbReference type="HOGENOM" id="CLU_018272_3_4_11"/>
<keyword evidence="4 10" id="KW-0479">Metal-binding</keyword>
<evidence type="ECO:0000256" key="2">
    <source>
        <dbReference type="ARBA" id="ARBA00005165"/>
    </source>
</evidence>
<dbReference type="SUPFAM" id="SSF51391">
    <property type="entry name" value="Thiamin phosphate synthase"/>
    <property type="match status" value="1"/>
</dbReference>
<dbReference type="GO" id="GO:0009229">
    <property type="term" value="P:thiamine diphosphate biosynthetic process"/>
    <property type="evidence" value="ECO:0007669"/>
    <property type="project" value="UniProtKB-UniRule"/>
</dbReference>
<keyword evidence="6 10" id="KW-0784">Thiamine biosynthesis</keyword>
<organism evidence="14 15">
    <name type="scientific">Intrasporangium calvum (strain ATCC 23552 / DSM 43043 / JCM 3097 / NBRC 12989 / NCIMB 10167 / NRRL B-3866 / 7 KIP)</name>
    <dbReference type="NCBI Taxonomy" id="710696"/>
    <lineage>
        <taxon>Bacteria</taxon>
        <taxon>Bacillati</taxon>
        <taxon>Actinomycetota</taxon>
        <taxon>Actinomycetes</taxon>
        <taxon>Micrococcales</taxon>
        <taxon>Intrasporangiaceae</taxon>
        <taxon>Intrasporangium</taxon>
    </lineage>
</organism>
<sequence length="227" mass="22710">MTQSPRPFPRLHVLTDTRGGRDPLREVRCAIATGRAAVQVRAKDHTDREVLALTTAILGLARPAGTLVIVDDRVDVALAAGADGVHLGATDLPVAEVRRVVPAGFVIGATVRTPDMARAAESAGATYLGAGPAHATTTKAGLPEPLGPPGLRAVTAATELPVIAIGGVTPELVPALLAAGAHGVAVVAALSEAADPAATAAALTAALVGPSDQCDGEPADGRIEVRP</sequence>
<evidence type="ECO:0000256" key="9">
    <source>
        <dbReference type="ARBA" id="ARBA00047883"/>
    </source>
</evidence>
<evidence type="ECO:0000256" key="3">
    <source>
        <dbReference type="ARBA" id="ARBA00022679"/>
    </source>
</evidence>
<dbReference type="GO" id="GO:0004789">
    <property type="term" value="F:thiamine-phosphate diphosphorylase activity"/>
    <property type="evidence" value="ECO:0007669"/>
    <property type="project" value="UniProtKB-UniRule"/>
</dbReference>
<comment type="caution">
    <text evidence="10">Lacks conserved residue(s) required for the propagation of feature annotation.</text>
</comment>
<comment type="similarity">
    <text evidence="10 11">Belongs to the thiamine-phosphate synthase family.</text>
</comment>
<dbReference type="Gene3D" id="3.20.20.70">
    <property type="entry name" value="Aldolase class I"/>
    <property type="match status" value="1"/>
</dbReference>
<keyword evidence="15" id="KW-1185">Reference proteome</keyword>
<dbReference type="InterPro" id="IPR034291">
    <property type="entry name" value="TMP_synthase"/>
</dbReference>
<comment type="cofactor">
    <cofactor evidence="10">
        <name>Mg(2+)</name>
        <dbReference type="ChEBI" id="CHEBI:18420"/>
    </cofactor>
    <text evidence="10">Binds 1 Mg(2+) ion per subunit.</text>
</comment>
<evidence type="ECO:0000256" key="12">
    <source>
        <dbReference type="RuleBase" id="RU004253"/>
    </source>
</evidence>
<dbReference type="CDD" id="cd00564">
    <property type="entry name" value="TMP_TenI"/>
    <property type="match status" value="1"/>
</dbReference>
<dbReference type="PANTHER" id="PTHR20857">
    <property type="entry name" value="THIAMINE-PHOSPHATE PYROPHOSPHORYLASE"/>
    <property type="match status" value="1"/>
</dbReference>
<dbReference type="InterPro" id="IPR022998">
    <property type="entry name" value="ThiamineP_synth_TenI"/>
</dbReference>
<dbReference type="eggNOG" id="COG0352">
    <property type="taxonomic scope" value="Bacteria"/>
</dbReference>
<keyword evidence="3 10" id="KW-0808">Transferase</keyword>
<evidence type="ECO:0000256" key="8">
    <source>
        <dbReference type="ARBA" id="ARBA00047851"/>
    </source>
</evidence>
<reference evidence="14 15" key="1">
    <citation type="journal article" date="2010" name="Stand. Genomic Sci.">
        <title>Complete genome sequence of Intrasporangium calvum type strain (7 KIP).</title>
        <authorList>
            <person name="Del Rio T.G."/>
            <person name="Chertkov O."/>
            <person name="Yasawong M."/>
            <person name="Lucas S."/>
            <person name="Deshpande S."/>
            <person name="Cheng J.F."/>
            <person name="Detter C."/>
            <person name="Tapia R."/>
            <person name="Han C."/>
            <person name="Goodwin L."/>
            <person name="Pitluck S."/>
            <person name="Liolios K."/>
            <person name="Ivanova N."/>
            <person name="Mavromatis K."/>
            <person name="Pati A."/>
            <person name="Chen A."/>
            <person name="Palaniappan K."/>
            <person name="Land M."/>
            <person name="Hauser L."/>
            <person name="Chang Y.J."/>
            <person name="Jeffries C.D."/>
            <person name="Rohde M."/>
            <person name="Pukall R."/>
            <person name="Sikorski J."/>
            <person name="Goker M."/>
            <person name="Woyke T."/>
            <person name="Bristow J."/>
            <person name="Eisen J.A."/>
            <person name="Markowitz V."/>
            <person name="Hugenholtz P."/>
            <person name="Kyrpides N.C."/>
            <person name="Klenk H.P."/>
            <person name="Lapidus A."/>
        </authorList>
    </citation>
    <scope>NUCLEOTIDE SEQUENCE [LARGE SCALE GENOMIC DNA]</scope>
    <source>
        <strain evidence="15">ATCC 23552 / DSM 43043 / JCM 3097 / NBRC 12989 / 7 KIP</strain>
    </source>
</reference>
<evidence type="ECO:0000256" key="1">
    <source>
        <dbReference type="ARBA" id="ARBA00003814"/>
    </source>
</evidence>
<comment type="catalytic activity">
    <reaction evidence="9 10 11">
        <text>2-[(2R,5Z)-2-carboxy-4-methylthiazol-5(2H)-ylidene]ethyl phosphate + 4-amino-2-methyl-5-(diphosphooxymethyl)pyrimidine + 2 H(+) = thiamine phosphate + CO2 + diphosphate</text>
        <dbReference type="Rhea" id="RHEA:47844"/>
        <dbReference type="ChEBI" id="CHEBI:15378"/>
        <dbReference type="ChEBI" id="CHEBI:16526"/>
        <dbReference type="ChEBI" id="CHEBI:33019"/>
        <dbReference type="ChEBI" id="CHEBI:37575"/>
        <dbReference type="ChEBI" id="CHEBI:57841"/>
        <dbReference type="ChEBI" id="CHEBI:62899"/>
        <dbReference type="EC" id="2.5.1.3"/>
    </reaction>
</comment>
<dbReference type="OrthoDB" id="3243336at2"/>
<dbReference type="RefSeq" id="WP_013492236.1">
    <property type="nucleotide sequence ID" value="NC_014830.1"/>
</dbReference>
<evidence type="ECO:0000256" key="4">
    <source>
        <dbReference type="ARBA" id="ARBA00022723"/>
    </source>
</evidence>
<comment type="catalytic activity">
    <reaction evidence="8 10 11">
        <text>2-(2-carboxy-4-methylthiazol-5-yl)ethyl phosphate + 4-amino-2-methyl-5-(diphosphooxymethyl)pyrimidine + 2 H(+) = thiamine phosphate + CO2 + diphosphate</text>
        <dbReference type="Rhea" id="RHEA:47848"/>
        <dbReference type="ChEBI" id="CHEBI:15378"/>
        <dbReference type="ChEBI" id="CHEBI:16526"/>
        <dbReference type="ChEBI" id="CHEBI:33019"/>
        <dbReference type="ChEBI" id="CHEBI:37575"/>
        <dbReference type="ChEBI" id="CHEBI:57841"/>
        <dbReference type="ChEBI" id="CHEBI:62890"/>
        <dbReference type="EC" id="2.5.1.3"/>
    </reaction>
</comment>
<feature type="binding site" evidence="10">
    <location>
        <begin position="39"/>
        <end position="43"/>
    </location>
    <ligand>
        <name>4-amino-2-methyl-5-(diphosphooxymethyl)pyrimidine</name>
        <dbReference type="ChEBI" id="CHEBI:57841"/>
    </ligand>
</feature>
<dbReference type="PANTHER" id="PTHR20857:SF15">
    <property type="entry name" value="THIAMINE-PHOSPHATE SYNTHASE"/>
    <property type="match status" value="1"/>
</dbReference>
<dbReference type="GO" id="GO:0009228">
    <property type="term" value="P:thiamine biosynthetic process"/>
    <property type="evidence" value="ECO:0007669"/>
    <property type="project" value="UniProtKB-KW"/>
</dbReference>
<feature type="binding site" evidence="10">
    <location>
        <position position="139"/>
    </location>
    <ligand>
        <name>4-amino-2-methyl-5-(diphosphooxymethyl)pyrimidine</name>
        <dbReference type="ChEBI" id="CHEBI:57841"/>
    </ligand>
</feature>
<evidence type="ECO:0000256" key="5">
    <source>
        <dbReference type="ARBA" id="ARBA00022842"/>
    </source>
</evidence>
<keyword evidence="5 10" id="KW-0460">Magnesium</keyword>
<protein>
    <recommendedName>
        <fullName evidence="10">Thiamine-phosphate synthase</fullName>
        <shortName evidence="10">TP synthase</shortName>
        <shortName evidence="10">TPS</shortName>
        <ecNumber evidence="10">2.5.1.3</ecNumber>
    </recommendedName>
    <alternativeName>
        <fullName evidence="10">Thiamine-phosphate pyrophosphorylase</fullName>
        <shortName evidence="10">TMP pyrophosphorylase</shortName>
        <shortName evidence="10">TMP-PPase</shortName>
    </alternativeName>
</protein>
<feature type="binding site" evidence="10">
    <location>
        <position position="110"/>
    </location>
    <ligand>
        <name>4-amino-2-methyl-5-(diphosphooxymethyl)pyrimidine</name>
        <dbReference type="ChEBI" id="CHEBI:57841"/>
    </ligand>
</feature>
<evidence type="ECO:0000256" key="7">
    <source>
        <dbReference type="ARBA" id="ARBA00047334"/>
    </source>
</evidence>
<feature type="binding site" evidence="10">
    <location>
        <position position="167"/>
    </location>
    <ligand>
        <name>2-[(2R,5Z)-2-carboxy-4-methylthiazol-5(2H)-ylidene]ethyl phosphate</name>
        <dbReference type="ChEBI" id="CHEBI:62899"/>
    </ligand>
</feature>
<evidence type="ECO:0000256" key="10">
    <source>
        <dbReference type="HAMAP-Rule" id="MF_00097"/>
    </source>
</evidence>
<feature type="domain" description="Thiamine phosphate synthase/TenI" evidence="13">
    <location>
        <begin position="15"/>
        <end position="190"/>
    </location>
</feature>
<dbReference type="KEGG" id="ica:Intca_1404"/>